<evidence type="ECO:0000313" key="3">
    <source>
        <dbReference type="Proteomes" id="UP000033009"/>
    </source>
</evidence>
<proteinExistence type="predicted"/>
<feature type="region of interest" description="Disordered" evidence="1">
    <location>
        <begin position="181"/>
        <end position="227"/>
    </location>
</feature>
<reference evidence="2 3" key="1">
    <citation type="submission" date="2013-12" db="EMBL/GenBank/DDBJ databases">
        <title>Ecological redundancy of diverse viral populations within a natural community.</title>
        <authorList>
            <person name="Gregory A.C."/>
            <person name="LaButti K."/>
            <person name="Copeland A."/>
            <person name="Woyke T."/>
            <person name="Sullivan M.B."/>
        </authorList>
    </citation>
    <scope>NUCLEOTIDE SEQUENCE [LARGE SCALE GENOMIC DNA]</scope>
    <source>
        <strain evidence="2">Syn7803US120</strain>
    </source>
</reference>
<keyword evidence="3" id="KW-1185">Reference proteome</keyword>
<organism evidence="2 3">
    <name type="scientific">Synechococcus phage ACG-2014i</name>
    <dbReference type="NCBI Taxonomy" id="1493513"/>
    <lineage>
        <taxon>Viruses</taxon>
        <taxon>Duplodnaviria</taxon>
        <taxon>Heunggongvirae</taxon>
        <taxon>Uroviricota</taxon>
        <taxon>Caudoviricetes</taxon>
        <taxon>Pantevenvirales</taxon>
        <taxon>Kyanoviridae</taxon>
        <taxon>Chalconvirus</taxon>
        <taxon>Chalconvirus acg2014i</taxon>
    </lineage>
</organism>
<protein>
    <submittedName>
        <fullName evidence="2">Virion structural protein</fullName>
    </submittedName>
</protein>
<feature type="compositionally biased region" description="Gly residues" evidence="1">
    <location>
        <begin position="720"/>
        <end position="736"/>
    </location>
</feature>
<dbReference type="EMBL" id="KJ019082">
    <property type="protein sequence ID" value="AIX26753.1"/>
    <property type="molecule type" value="Genomic_DNA"/>
</dbReference>
<sequence length="1204" mass="120192">MTVITQTFANSGSFTIPSNAINITYAIRGAKGGTAPGSRDYWDGSVNNSCGVNYSTGNPAQNNRGQQGQWLTGSFDPSMAGKTVSFQKGINGDDNLYVLGGAADPGSLNGAGYHNGGPGGIAPSSDGNGTYTCTRSGGCGGGGSSAFKYGTIILLEAGGGGGAGGAGNPGNVNAAYVTTLSTSSSSGSNGGQGGIGSTSHNAGSGGGGGGNPGGNGGANNPSGNQGSGYPGIGGGGYYNTTYVSSCAVKGRGQFAGSLSTQGYAEISYEEANAPTVSITATNSSGTPITSIYKSQNVTITYSATGVGITSNTFTATDAAGNVSNPIAGTVGSSGVYYPAPSTTTTYTYTATNSTGTSTTSVVVTVVDDTPTITLVSNRTNNTINRGQDITLTWSASAVALGVDSTTMTAVVNPGTSGSLTTIPSTGSYNYTFTATNASGTATITLTVITNLLLPTASLTSNDPQGDNKIIVGDSQSGDPTTLTWSGGGYDITGYSMTGVATPGSSGSTSVSPNVSKTYTYTVTNATGSTSASKTITVYTRPVITLTAPTGTISRGAGLALTWATTGDASSIQWTNGTPVPSSSNINGTALVYPQNSTQYCVVASGNGGISSTVCFDVNVVVPDPSITDYDTSFYSDGTAYIPPWAINVTADISAGSGGTGGTDSGGSGGGGGSGRRAIFYFPDYVERTFTIRLGNAGSNGFGCVTNSGSGSGGSSNLASGGRGGRSGPSGCSGGGGGGGGASGVYDSLKNGYVAVVGGGAGGGGASWNRNAVGNTGQAGKGLYNGSLSSIQNGDQGDDCPTDGGGGGGGGGGAGARPRGDGGAFGLDNNVGGYSGQGGGSSFDNSYCNFNFDTGTANYGNGWARVRYNLGSPEITSFTATPNAIIQGANVTLAWTSNFSITGSIDQGVGSIGVPDGSIVISPQSSGQYQLTVIGPGGLNTDTATVNITVYIPPVLVLTLGVVSIIVGGSTNLSWFVTGDGDTLYWTSGGITNANLTSFSTVNPSVTTTYSGYVTGLGGTSPIASVVLIVYYPPTLIVNYPASIDYGQQSTIEYEGDYANTSVTLSATYNYDFVPDTTGNASLNTASSAEFGPNSSYSGTYNTNIVYTDRGPLSISYVITATGSGGSTTETFTVPINVDTTPDNMTIEESEDLFKDQVPVVTPDSIILGEFYEVEDVDIKVEVKSDWPINVDINKQDDWQQVRQI</sequence>
<name>A0A0E3HEJ8_9CAUD</name>
<feature type="region of interest" description="Disordered" evidence="1">
    <location>
        <begin position="785"/>
        <end position="821"/>
    </location>
</feature>
<dbReference type="Proteomes" id="UP000033009">
    <property type="component" value="Segment"/>
</dbReference>
<gene>
    <name evidence="2" type="ORF">Syn7803US120_32</name>
</gene>
<feature type="compositionally biased region" description="Gly residues" evidence="1">
    <location>
        <begin position="203"/>
        <end position="217"/>
    </location>
</feature>
<feature type="compositionally biased region" description="Gly residues" evidence="1">
    <location>
        <begin position="802"/>
        <end position="821"/>
    </location>
</feature>
<dbReference type="KEGG" id="vg:24404879"/>
<evidence type="ECO:0000256" key="1">
    <source>
        <dbReference type="SAM" id="MobiDB-lite"/>
    </source>
</evidence>
<dbReference type="GeneID" id="24404879"/>
<accession>A0A0E3HEJ8</accession>
<dbReference type="RefSeq" id="YP_009140821.1">
    <property type="nucleotide sequence ID" value="NC_027132.1"/>
</dbReference>
<evidence type="ECO:0000313" key="2">
    <source>
        <dbReference type="EMBL" id="AIX26753.1"/>
    </source>
</evidence>
<feature type="region of interest" description="Disordered" evidence="1">
    <location>
        <begin position="709"/>
        <end position="736"/>
    </location>
</feature>